<dbReference type="Pfam" id="PF09721">
    <property type="entry name" value="Exosortase_EpsH"/>
    <property type="match status" value="1"/>
</dbReference>
<gene>
    <name evidence="9" type="ordered locus">Fleli_0994</name>
</gene>
<evidence type="ECO:0000256" key="2">
    <source>
        <dbReference type="ARBA" id="ARBA00022475"/>
    </source>
</evidence>
<dbReference type="EMBL" id="CP003345">
    <property type="protein sequence ID" value="AFM03442.1"/>
    <property type="molecule type" value="Genomic_DNA"/>
</dbReference>
<evidence type="ECO:0000256" key="5">
    <source>
        <dbReference type="ARBA" id="ARBA00022801"/>
    </source>
</evidence>
<dbReference type="GO" id="GO:0005886">
    <property type="term" value="C:plasma membrane"/>
    <property type="evidence" value="ECO:0007669"/>
    <property type="project" value="UniProtKB-SubCell"/>
</dbReference>
<keyword evidence="3" id="KW-0645">Protease</keyword>
<comment type="subcellular location">
    <subcellularLocation>
        <location evidence="1">Cell membrane</location>
        <topology evidence="1">Multi-pass membrane protein</topology>
    </subcellularLocation>
</comment>
<dbReference type="InterPro" id="IPR026323">
    <property type="entry name" value="Exosortase-related_prot_XrtF"/>
</dbReference>
<keyword evidence="4 8" id="KW-0812">Transmembrane</keyword>
<keyword evidence="5" id="KW-0378">Hydrolase</keyword>
<dbReference type="GO" id="GO:0008233">
    <property type="term" value="F:peptidase activity"/>
    <property type="evidence" value="ECO:0007669"/>
    <property type="project" value="UniProtKB-KW"/>
</dbReference>
<evidence type="ECO:0000313" key="10">
    <source>
        <dbReference type="Proteomes" id="UP000006054"/>
    </source>
</evidence>
<dbReference type="RefSeq" id="WP_014796900.1">
    <property type="nucleotide sequence ID" value="NC_018018.1"/>
</dbReference>
<evidence type="ECO:0000256" key="3">
    <source>
        <dbReference type="ARBA" id="ARBA00022670"/>
    </source>
</evidence>
<evidence type="ECO:0000256" key="8">
    <source>
        <dbReference type="SAM" id="Phobius"/>
    </source>
</evidence>
<dbReference type="InterPro" id="IPR019127">
    <property type="entry name" value="Exosortase"/>
</dbReference>
<feature type="transmembrane region" description="Helical" evidence="8">
    <location>
        <begin position="67"/>
        <end position="93"/>
    </location>
</feature>
<evidence type="ECO:0000256" key="6">
    <source>
        <dbReference type="ARBA" id="ARBA00022989"/>
    </source>
</evidence>
<dbReference type="PATRIC" id="fig|880071.3.peg.971"/>
<organism evidence="9 10">
    <name type="scientific">Bernardetia litoralis (strain ATCC 23117 / DSM 6794 / NBRC 15988 / NCIMB 1366 / Fx l1 / Sio-4)</name>
    <name type="common">Flexibacter litoralis</name>
    <dbReference type="NCBI Taxonomy" id="880071"/>
    <lineage>
        <taxon>Bacteria</taxon>
        <taxon>Pseudomonadati</taxon>
        <taxon>Bacteroidota</taxon>
        <taxon>Cytophagia</taxon>
        <taxon>Cytophagales</taxon>
        <taxon>Bernardetiaceae</taxon>
        <taxon>Bernardetia</taxon>
    </lineage>
</organism>
<feature type="transmembrane region" description="Helical" evidence="8">
    <location>
        <begin position="140"/>
        <end position="159"/>
    </location>
</feature>
<evidence type="ECO:0000256" key="4">
    <source>
        <dbReference type="ARBA" id="ARBA00022692"/>
    </source>
</evidence>
<keyword evidence="6 8" id="KW-1133">Transmembrane helix</keyword>
<dbReference type="Proteomes" id="UP000006054">
    <property type="component" value="Chromosome"/>
</dbReference>
<protein>
    <submittedName>
        <fullName evidence="9">Transmembrane exosortase (Exosortase_EpsH)</fullName>
    </submittedName>
</protein>
<dbReference type="NCBIfam" id="TIGR04128">
    <property type="entry name" value="exoso_Fjoh_1448"/>
    <property type="match status" value="1"/>
</dbReference>
<feature type="transmembrane region" description="Helical" evidence="8">
    <location>
        <begin position="5"/>
        <end position="22"/>
    </location>
</feature>
<proteinExistence type="predicted"/>
<reference evidence="10" key="1">
    <citation type="submission" date="2012-06" db="EMBL/GenBank/DDBJ databases">
        <title>The complete genome of Flexibacter litoralis DSM 6794.</title>
        <authorList>
            <person name="Lucas S."/>
            <person name="Copeland A."/>
            <person name="Lapidus A."/>
            <person name="Glavina del Rio T."/>
            <person name="Dalin E."/>
            <person name="Tice H."/>
            <person name="Bruce D."/>
            <person name="Goodwin L."/>
            <person name="Pitluck S."/>
            <person name="Peters L."/>
            <person name="Ovchinnikova G."/>
            <person name="Lu M."/>
            <person name="Kyrpides N."/>
            <person name="Mavromatis K."/>
            <person name="Ivanova N."/>
            <person name="Brettin T."/>
            <person name="Detter J.C."/>
            <person name="Han C."/>
            <person name="Larimer F."/>
            <person name="Land M."/>
            <person name="Hauser L."/>
            <person name="Markowitz V."/>
            <person name="Cheng J.-F."/>
            <person name="Hugenholtz P."/>
            <person name="Woyke T."/>
            <person name="Wu D."/>
            <person name="Spring S."/>
            <person name="Lang E."/>
            <person name="Kopitz M."/>
            <person name="Brambilla E."/>
            <person name="Klenk H.-P."/>
            <person name="Eisen J.A."/>
        </authorList>
    </citation>
    <scope>NUCLEOTIDE SEQUENCE [LARGE SCALE GENOMIC DNA]</scope>
    <source>
        <strain evidence="10">ATCC 23117 / DSM 6794 / NBRC 15988 / NCIMB 1366 / Sio-4</strain>
    </source>
</reference>
<keyword evidence="10" id="KW-1185">Reference proteome</keyword>
<evidence type="ECO:0000256" key="1">
    <source>
        <dbReference type="ARBA" id="ARBA00004651"/>
    </source>
</evidence>
<name>I4AHK7_BERLS</name>
<feature type="transmembrane region" description="Helical" evidence="8">
    <location>
        <begin position="105"/>
        <end position="128"/>
    </location>
</feature>
<keyword evidence="2" id="KW-1003">Cell membrane</keyword>
<dbReference type="AlphaFoldDB" id="I4AHK7"/>
<dbReference type="eggNOG" id="COG4083">
    <property type="taxonomic scope" value="Bacteria"/>
</dbReference>
<dbReference type="NCBIfam" id="TIGR04178">
    <property type="entry name" value="exo_archaeo"/>
    <property type="match status" value="1"/>
</dbReference>
<accession>I4AHK7</accession>
<evidence type="ECO:0000313" key="9">
    <source>
        <dbReference type="EMBL" id="AFM03442.1"/>
    </source>
</evidence>
<dbReference type="GO" id="GO:0006508">
    <property type="term" value="P:proteolysis"/>
    <property type="evidence" value="ECO:0007669"/>
    <property type="project" value="UniProtKB-KW"/>
</dbReference>
<dbReference type="NCBIfam" id="NF046081">
    <property type="entry name" value="exosort_XrtX"/>
    <property type="match status" value="1"/>
</dbReference>
<dbReference type="HOGENOM" id="CLU_104228_1_0_10"/>
<evidence type="ECO:0000256" key="7">
    <source>
        <dbReference type="ARBA" id="ARBA00023136"/>
    </source>
</evidence>
<sequence length="172" mass="19707">MKNPVIRFVILFVAIYGSWYLLYELYLAQNTPIDRILIQWVGKSSTEVLTWFGFEASYQALPHTVSLNSISCVSVGAPCNGLALFALFTSFILATPVSIKPKLLFIPLGIVVIFLLNVIRISVLALNVKYYPESVDFNHHYLFTFIVYGVTFWIWMIWVNKFMIPSLKKEQA</sequence>
<dbReference type="KEGG" id="fli:Fleli_0994"/>
<dbReference type="InterPro" id="IPR026392">
    <property type="entry name" value="Exo/Archaeosortase_dom"/>
</dbReference>
<keyword evidence="7 8" id="KW-0472">Membrane</keyword>
<dbReference type="STRING" id="880071.Fleli_0994"/>
<dbReference type="OrthoDB" id="678161at2"/>